<feature type="compositionally biased region" description="Basic and acidic residues" evidence="2">
    <location>
        <begin position="322"/>
        <end position="334"/>
    </location>
</feature>
<dbReference type="GeneID" id="580782"/>
<sequence length="781" mass="89633">MEVPMTSGLAAKRGGGLPKLRELLRRQRRDSDGQNDTPDLDFEYDDAHKYSHEIAELYSYTEEPEFSLGQKCFEEDFHSYVDEKWSQLDETRQVMHILHLQNSLECAKREQRMKTARAVLYLAQGVFSECSSEEDQAKWCRHNCFLLYRCGIFTTFVELLCMEAEVVLSVLYIMVETLRTERPEDTDEMKTQLHNFKVEIGQAVKDDDSLSIILFNMVTKFCSGHAPHFPIKKILLLLWKAILFSLGSLSDYSQMKQTARKAAGLAPVREDTMTVAKTMRASSPPMGAAEVFDPQRRSSRQTRRGLVKQNGIDEPMPEDPADQEKEDGNGKEDGSNGSDEDEDGNGKPPDTPREPRVLPWTPKVRQRDLDNFLDHTRNKFVGYQVSCDTTTLAGLPHPIHEGVQVLKKHVYVSLSELQVKREEEINKNPLSKGEGDSASSSVESLYQSMLPNLPQYMISLLKILLAAAPTSKAKTESINILADVLPEEMPITVLQSMKLGVDVNRHKEIIVKAISALLLILLKHYKLNHVYQFEFMSQHLVFANCIPLVLKFFNQNILSYVGAKNSIHVINFPSCVIGDQAELTAESLEAGDSQPFCWRNLFSCINLLRILNKLTKWKHSRTMMLVVFKSAPILKRALKVKQAMMQLYVLKLLKVQTKYLGRQWRKSNMKTMSAIYQKVRHRLNDDWAYGNDMDARPWDFQAEECALRACVDRFNSRRYEHNNSSCLHPELAPVDNNLQSVLSQKVELSEEFQRYYEVWLDREVFSTQINWDLLLRDQVCI</sequence>
<evidence type="ECO:0000256" key="2">
    <source>
        <dbReference type="SAM" id="MobiDB-lite"/>
    </source>
</evidence>
<dbReference type="Pfam" id="PF11882">
    <property type="entry name" value="DUF3402"/>
    <property type="match status" value="1"/>
</dbReference>
<dbReference type="PANTHER" id="PTHR13239:SF4">
    <property type="entry name" value="AT25231P"/>
    <property type="match status" value="1"/>
</dbReference>
<accession>A0A7M7N091</accession>
<name>A0A7M7N091_STRPU</name>
<dbReference type="PANTHER" id="PTHR13239">
    <property type="entry name" value="PROTEIN REQUIRED FOR HYPHAL ANASTOMOSIS HAM-2"/>
    <property type="match status" value="1"/>
</dbReference>
<feature type="domain" description="Far11/STRP N-terminal" evidence="3">
    <location>
        <begin position="37"/>
        <end position="325"/>
    </location>
</feature>
<feature type="compositionally biased region" description="Basic residues" evidence="2">
    <location>
        <begin position="297"/>
        <end position="306"/>
    </location>
</feature>
<evidence type="ECO:0000256" key="1">
    <source>
        <dbReference type="ARBA" id="ARBA00007062"/>
    </source>
</evidence>
<feature type="region of interest" description="Disordered" evidence="2">
    <location>
        <begin position="1"/>
        <end position="42"/>
    </location>
</feature>
<dbReference type="SMART" id="SM01292">
    <property type="entry name" value="N1221"/>
    <property type="match status" value="1"/>
</dbReference>
<comment type="similarity">
    <text evidence="1">Belongs to the STRIP family.</text>
</comment>
<dbReference type="AlphaFoldDB" id="A0A7M7N091"/>
<evidence type="ECO:0000259" key="3">
    <source>
        <dbReference type="SMART" id="SM01292"/>
    </source>
</evidence>
<proteinExistence type="inferred from homology"/>
<dbReference type="InterPro" id="IPR012486">
    <property type="entry name" value="Far11/STRP_N"/>
</dbReference>
<feature type="region of interest" description="Disordered" evidence="2">
    <location>
        <begin position="277"/>
        <end position="363"/>
    </location>
</feature>
<evidence type="ECO:0000259" key="4">
    <source>
        <dbReference type="SMART" id="SM01293"/>
    </source>
</evidence>
<protein>
    <submittedName>
        <fullName evidence="5">Uncharacterized protein</fullName>
    </submittedName>
</protein>
<evidence type="ECO:0000313" key="5">
    <source>
        <dbReference type="EnsemblMetazoa" id="XP_030828750"/>
    </source>
</evidence>
<feature type="compositionally biased region" description="Basic and acidic residues" evidence="2">
    <location>
        <begin position="19"/>
        <end position="32"/>
    </location>
</feature>
<feature type="domain" description="Far11/STRP C-terminal" evidence="4">
    <location>
        <begin position="396"/>
        <end position="756"/>
    </location>
</feature>
<dbReference type="EnsemblMetazoa" id="XM_030972890">
    <property type="protein sequence ID" value="XP_030828750"/>
    <property type="gene ID" value="LOC580782"/>
</dbReference>
<dbReference type="SMART" id="SM01293">
    <property type="entry name" value="DUF3402"/>
    <property type="match status" value="1"/>
</dbReference>
<dbReference type="InterPro" id="IPR040185">
    <property type="entry name" value="Far11/STRP"/>
</dbReference>
<evidence type="ECO:0000313" key="6">
    <source>
        <dbReference type="Proteomes" id="UP000007110"/>
    </source>
</evidence>
<reference evidence="6" key="1">
    <citation type="submission" date="2015-02" db="EMBL/GenBank/DDBJ databases">
        <title>Genome sequencing for Strongylocentrotus purpuratus.</title>
        <authorList>
            <person name="Murali S."/>
            <person name="Liu Y."/>
            <person name="Vee V."/>
            <person name="English A."/>
            <person name="Wang M."/>
            <person name="Skinner E."/>
            <person name="Han Y."/>
            <person name="Muzny D.M."/>
            <person name="Worley K.C."/>
            <person name="Gibbs R.A."/>
        </authorList>
    </citation>
    <scope>NUCLEOTIDE SEQUENCE</scope>
</reference>
<dbReference type="InterPro" id="IPR021819">
    <property type="entry name" value="Far11/STRP_C"/>
</dbReference>
<reference evidence="5" key="2">
    <citation type="submission" date="2021-01" db="UniProtKB">
        <authorList>
            <consortium name="EnsemblMetazoa"/>
        </authorList>
    </citation>
    <scope>IDENTIFICATION</scope>
</reference>
<organism evidence="5 6">
    <name type="scientific">Strongylocentrotus purpuratus</name>
    <name type="common">Purple sea urchin</name>
    <dbReference type="NCBI Taxonomy" id="7668"/>
    <lineage>
        <taxon>Eukaryota</taxon>
        <taxon>Metazoa</taxon>
        <taxon>Echinodermata</taxon>
        <taxon>Eleutherozoa</taxon>
        <taxon>Echinozoa</taxon>
        <taxon>Echinoidea</taxon>
        <taxon>Euechinoidea</taxon>
        <taxon>Echinacea</taxon>
        <taxon>Camarodonta</taxon>
        <taxon>Echinidea</taxon>
        <taxon>Strongylocentrotidae</taxon>
        <taxon>Strongylocentrotus</taxon>
    </lineage>
</organism>
<dbReference type="Pfam" id="PF07923">
    <property type="entry name" value="N1221"/>
    <property type="match status" value="1"/>
</dbReference>
<dbReference type="Proteomes" id="UP000007110">
    <property type="component" value="Unassembled WGS sequence"/>
</dbReference>
<keyword evidence="6" id="KW-1185">Reference proteome</keyword>
<dbReference type="RefSeq" id="XP_030828750.1">
    <property type="nucleotide sequence ID" value="XM_030972890.1"/>
</dbReference>